<keyword evidence="2" id="KW-0503">Monooxygenase</keyword>
<evidence type="ECO:0000259" key="1">
    <source>
        <dbReference type="PROSITE" id="PS51725"/>
    </source>
</evidence>
<dbReference type="EMBL" id="CP127173">
    <property type="protein sequence ID" value="WIV53702.1"/>
    <property type="molecule type" value="Genomic_DNA"/>
</dbReference>
<accession>A0ABY8XDW7</accession>
<dbReference type="RefSeq" id="WP_285450166.1">
    <property type="nucleotide sequence ID" value="NZ_CP127173.1"/>
</dbReference>
<dbReference type="Gene3D" id="3.30.70.100">
    <property type="match status" value="1"/>
</dbReference>
<dbReference type="InterPro" id="IPR011008">
    <property type="entry name" value="Dimeric_a/b-barrel"/>
</dbReference>
<feature type="domain" description="ABM" evidence="1">
    <location>
        <begin position="3"/>
        <end position="96"/>
    </location>
</feature>
<proteinExistence type="predicted"/>
<gene>
    <name evidence="2" type="ORF">QP939_33110</name>
</gene>
<evidence type="ECO:0000313" key="3">
    <source>
        <dbReference type="Proteomes" id="UP001227101"/>
    </source>
</evidence>
<reference evidence="2 3" key="1">
    <citation type="submission" date="2023-06" db="EMBL/GenBank/DDBJ databases">
        <authorList>
            <person name="Oyuntsetseg B."/>
            <person name="Kim S.B."/>
        </authorList>
    </citation>
    <scope>NUCLEOTIDE SEQUENCE [LARGE SCALE GENOMIC DNA]</scope>
    <source>
        <strain evidence="2 3">2-2</strain>
    </source>
</reference>
<dbReference type="PROSITE" id="PS51725">
    <property type="entry name" value="ABM"/>
    <property type="match status" value="1"/>
</dbReference>
<evidence type="ECO:0000313" key="2">
    <source>
        <dbReference type="EMBL" id="WIV53702.1"/>
    </source>
</evidence>
<dbReference type="InterPro" id="IPR007138">
    <property type="entry name" value="ABM_dom"/>
</dbReference>
<keyword evidence="3" id="KW-1185">Reference proteome</keyword>
<dbReference type="Pfam" id="PF03992">
    <property type="entry name" value="ABM"/>
    <property type="match status" value="1"/>
</dbReference>
<sequence length="97" mass="10581">MTVIIAGPVYVEPADRDRFVAGFRVVVERAREHPGCLDVAISPDALDPGRINMIEHWESEEALTAWRKVAPAPTAEAAFDASGVRKHVVARTTGPFD</sequence>
<organism evidence="2 3">
    <name type="scientific">Amycolatopsis nalaikhensis</name>
    <dbReference type="NCBI Taxonomy" id="715472"/>
    <lineage>
        <taxon>Bacteria</taxon>
        <taxon>Bacillati</taxon>
        <taxon>Actinomycetota</taxon>
        <taxon>Actinomycetes</taxon>
        <taxon>Pseudonocardiales</taxon>
        <taxon>Pseudonocardiaceae</taxon>
        <taxon>Amycolatopsis</taxon>
    </lineage>
</organism>
<dbReference type="GO" id="GO:0004497">
    <property type="term" value="F:monooxygenase activity"/>
    <property type="evidence" value="ECO:0007669"/>
    <property type="project" value="UniProtKB-KW"/>
</dbReference>
<protein>
    <submittedName>
        <fullName evidence="2">Antibiotic biosynthesis monooxygenase</fullName>
    </submittedName>
</protein>
<keyword evidence="2" id="KW-0560">Oxidoreductase</keyword>
<name>A0ABY8XDW7_9PSEU</name>
<dbReference type="Proteomes" id="UP001227101">
    <property type="component" value="Chromosome"/>
</dbReference>
<dbReference type="SUPFAM" id="SSF54909">
    <property type="entry name" value="Dimeric alpha+beta barrel"/>
    <property type="match status" value="1"/>
</dbReference>